<organism evidence="5 6">
    <name type="scientific">Sphingopyxis granuli</name>
    <dbReference type="NCBI Taxonomy" id="267128"/>
    <lineage>
        <taxon>Bacteria</taxon>
        <taxon>Pseudomonadati</taxon>
        <taxon>Pseudomonadota</taxon>
        <taxon>Alphaproteobacteria</taxon>
        <taxon>Sphingomonadales</taxon>
        <taxon>Sphingomonadaceae</taxon>
        <taxon>Sphingopyxis</taxon>
    </lineage>
</organism>
<protein>
    <recommendedName>
        <fullName evidence="4">CHAT domain-containing protein</fullName>
    </recommendedName>
</protein>
<gene>
    <name evidence="5" type="ORF">SGRAN_3979</name>
</gene>
<dbReference type="Gene3D" id="1.25.40.10">
    <property type="entry name" value="Tetratricopeptide repeat domain"/>
    <property type="match status" value="3"/>
</dbReference>
<dbReference type="Proteomes" id="UP000058599">
    <property type="component" value="Chromosome"/>
</dbReference>
<dbReference type="Pfam" id="PF12770">
    <property type="entry name" value="CHAT"/>
    <property type="match status" value="1"/>
</dbReference>
<dbReference type="InterPro" id="IPR019734">
    <property type="entry name" value="TPR_rpt"/>
</dbReference>
<feature type="chain" id="PRO_5041689951" description="CHAT domain-containing protein" evidence="3">
    <location>
        <begin position="28"/>
        <end position="952"/>
    </location>
</feature>
<feature type="signal peptide" evidence="3">
    <location>
        <begin position="1"/>
        <end position="27"/>
    </location>
</feature>
<dbReference type="KEGG" id="sgi:SGRAN_3979"/>
<evidence type="ECO:0000256" key="1">
    <source>
        <dbReference type="ARBA" id="ARBA00022737"/>
    </source>
</evidence>
<keyword evidence="3" id="KW-0732">Signal</keyword>
<keyword evidence="1" id="KW-0677">Repeat</keyword>
<evidence type="ECO:0000256" key="3">
    <source>
        <dbReference type="SAM" id="SignalP"/>
    </source>
</evidence>
<feature type="domain" description="CHAT" evidence="4">
    <location>
        <begin position="654"/>
        <end position="949"/>
    </location>
</feature>
<keyword evidence="6" id="KW-1185">Reference proteome</keyword>
<evidence type="ECO:0000259" key="4">
    <source>
        <dbReference type="Pfam" id="PF12770"/>
    </source>
</evidence>
<dbReference type="PANTHER" id="PTHR45641:SF19">
    <property type="entry name" value="NEPHROCYSTIN-3"/>
    <property type="match status" value="1"/>
</dbReference>
<accession>A0AA86GRX6</accession>
<reference evidence="5 6" key="1">
    <citation type="journal article" date="2016" name="BMC Genomics">
        <title>Genomic analysis of the nitrate-respiring Sphingopyxis granuli (formerly Sphingomonas macrogoltabida) strain TFA.</title>
        <authorList>
            <person name="Garcia-Romero I."/>
            <person name="Perez-Pulido A.J."/>
            <person name="Gonzalez-Flores Y.E."/>
            <person name="Reyes-Ramirez F."/>
            <person name="Santero E."/>
            <person name="Floriano B."/>
        </authorList>
    </citation>
    <scope>NUCLEOTIDE SEQUENCE [LARGE SCALE GENOMIC DNA]</scope>
    <source>
        <strain evidence="5 6">TFA</strain>
    </source>
</reference>
<dbReference type="AlphaFoldDB" id="A0AA86GRX6"/>
<dbReference type="Pfam" id="PF13374">
    <property type="entry name" value="TPR_10"/>
    <property type="match status" value="2"/>
</dbReference>
<sequence length="952" mass="98924">MTRGMGKRPARAALLAVGLAWSAAAPAAPAAALDRPPDRTRLDALIARFEAADSEADPAAYRAAAADALAEARRLYPPDHPEIAARSLYVAMGRAAAGEMDQALAEADRIIPILAAAPAYRADWRNALNLRAYILNFKGDHAASLAINERLVADYAANPAGVAPRDHATTLSNLAASYLEHGRLDDALERNAEAIAVGLTLDPVPGDVAIWNANRVVYLYSSGRTEEAIATAQEAIGRLGNAIGADHPMMANLYANLGAILFRLNRPHDAMPMIRRAYELIEKAGGGPNQNSAAMRVQFAQALIRAGQYDDAIAFLDAATPIIDAQLGAESDRALAARDTRLIALIATGHGAEAEALARGLIAVRDARLPEGHRDRANARDNLAKAAFANGDWAAAAGAAREAVALRTGMLPPDHPDLLLGRALLLRAEDRGDARPATDLVADARALFDALTGNAHLARGSAQAERQRPAYGWLAEIFARRGAVEDAFEAQQWAARSSLDDALAVAASERAAAADPALAAIAGKRRQLLAARQGLEAKLDANLMRPDAAFDLAGLTRELDGNRQAIAALDATLTLDQRAALLFMPSRLADLEAAGSRAAATVMITDLGGPWLVTAAGGGKAQQYLIAADAPVDALVGRLRASIDAGEKDAFDRAAAAELHARLFPGATAKWLAATRRLAVIANGSLGALPFGLLVPDAGKPGYLADRTTVSRMVRAPRAGDAGPDAGPAGAVLIGLGGVESGRAGTLMAMRSAGTARAIDELPALPGAPRELAALAAALGDDGARLLIGDDATEAQLRAMPVPQGAVLAFATHGLLSGELDGLDEPALLLTPAGGDDGLLKPSEIGGMTLPARLVILSACNTAGAAGTDRPQLSGLVEGFFLAGAERVMASHWPVRDDIARRLSVGMVKGMRAGEDPPAALRAAIAAVRTGRDGEPRADHPALWAPFELFSR</sequence>
<dbReference type="PANTHER" id="PTHR45641">
    <property type="entry name" value="TETRATRICOPEPTIDE REPEAT PROTEIN (AFU_ORTHOLOGUE AFUA_6G03870)"/>
    <property type="match status" value="1"/>
</dbReference>
<proteinExistence type="predicted"/>
<dbReference type="InterPro" id="IPR024983">
    <property type="entry name" value="CHAT_dom"/>
</dbReference>
<dbReference type="EMBL" id="CP012199">
    <property type="protein sequence ID" value="AMG76309.1"/>
    <property type="molecule type" value="Genomic_DNA"/>
</dbReference>
<keyword evidence="2" id="KW-0802">TPR repeat</keyword>
<dbReference type="Pfam" id="PF13424">
    <property type="entry name" value="TPR_12"/>
    <property type="match status" value="1"/>
</dbReference>
<dbReference type="RefSeq" id="WP_148650934.1">
    <property type="nucleotide sequence ID" value="NZ_CP012199.1"/>
</dbReference>
<dbReference type="SUPFAM" id="SSF48452">
    <property type="entry name" value="TPR-like"/>
    <property type="match status" value="3"/>
</dbReference>
<name>A0AA86GRX6_9SPHN</name>
<dbReference type="InterPro" id="IPR011990">
    <property type="entry name" value="TPR-like_helical_dom_sf"/>
</dbReference>
<evidence type="ECO:0000256" key="2">
    <source>
        <dbReference type="ARBA" id="ARBA00022803"/>
    </source>
</evidence>
<evidence type="ECO:0000313" key="6">
    <source>
        <dbReference type="Proteomes" id="UP000058599"/>
    </source>
</evidence>
<dbReference type="SMART" id="SM00028">
    <property type="entry name" value="TPR"/>
    <property type="match status" value="4"/>
</dbReference>
<evidence type="ECO:0000313" key="5">
    <source>
        <dbReference type="EMBL" id="AMG76309.1"/>
    </source>
</evidence>